<reference evidence="2 3" key="1">
    <citation type="submission" date="2019-01" db="EMBL/GenBank/DDBJ databases">
        <authorList>
            <consortium name="Pathogen Informatics"/>
        </authorList>
    </citation>
    <scope>NUCLEOTIDE SEQUENCE [LARGE SCALE GENOMIC DNA]</scope>
    <source>
        <strain evidence="2 3">NCTC10112</strain>
    </source>
</reference>
<protein>
    <recommendedName>
        <fullName evidence="1">GIY-YIG domain-containing protein</fullName>
    </recommendedName>
</protein>
<dbReference type="KEGG" id="mob:NCTC10112_00134"/>
<gene>
    <name evidence="2" type="ORF">NCTC10112_00134</name>
</gene>
<dbReference type="EMBL" id="LR214940">
    <property type="protein sequence ID" value="VEU55260.1"/>
    <property type="molecule type" value="Genomic_DNA"/>
</dbReference>
<dbReference type="OrthoDB" id="2656488at2"/>
<evidence type="ECO:0000313" key="3">
    <source>
        <dbReference type="Proteomes" id="UP000290482"/>
    </source>
</evidence>
<evidence type="ECO:0000259" key="1">
    <source>
        <dbReference type="PROSITE" id="PS50164"/>
    </source>
</evidence>
<accession>A0A448ZVL0</accession>
<organism evidence="2 3">
    <name type="scientific">Metamycoplasma orale</name>
    <name type="common">Mycoplasma orale</name>
    <dbReference type="NCBI Taxonomy" id="2121"/>
    <lineage>
        <taxon>Bacteria</taxon>
        <taxon>Bacillati</taxon>
        <taxon>Mycoplasmatota</taxon>
        <taxon>Mycoplasmoidales</taxon>
        <taxon>Metamycoplasmataceae</taxon>
        <taxon>Metamycoplasma</taxon>
    </lineage>
</organism>
<dbReference type="Pfam" id="PF01541">
    <property type="entry name" value="GIY-YIG"/>
    <property type="match status" value="1"/>
</dbReference>
<name>A0A448ZVL0_METOS</name>
<dbReference type="Proteomes" id="UP000290482">
    <property type="component" value="Chromosome"/>
</dbReference>
<dbReference type="AlphaFoldDB" id="A0A448ZVL0"/>
<keyword evidence="3" id="KW-1185">Reference proteome</keyword>
<dbReference type="PROSITE" id="PS50164">
    <property type="entry name" value="GIY_YIG"/>
    <property type="match status" value="1"/>
</dbReference>
<feature type="domain" description="GIY-YIG" evidence="1">
    <location>
        <begin position="63"/>
        <end position="135"/>
    </location>
</feature>
<proteinExistence type="predicted"/>
<evidence type="ECO:0000313" key="2">
    <source>
        <dbReference type="EMBL" id="VEU55260.1"/>
    </source>
</evidence>
<sequence length="316" mass="36877">MEKTTLNSQSSLATINLVLEDGTLDGILYITKLRWALSGIMLVSPRDKVEDLLNLEPYETLCSYWGIYLLVSENQVYIGQASELKARIKQHLYGKDWWERVFILTTSNNSLGKSDIDYLEDELIKKSIKANKLNSDNKKSGNKNNLSYLRKAELNEYLKDALFILSFINVNVFENNKKESINIESLSNLVAAKPQDQILTRNKNEIFSYVKEKTNIDLTKNSYYSKFYIDKNQYWFTLSNNVIAKNLKLVLNNIINQEIIIIEIPANTFNISKNKDNNHFFQTRKDERFDLYISPDFIEKTNEIDLSKFIIKRINY</sequence>
<dbReference type="CDD" id="cd10447">
    <property type="entry name" value="GIY-YIG_unchar_2"/>
    <property type="match status" value="1"/>
</dbReference>
<dbReference type="RefSeq" id="WP_022936229.1">
    <property type="nucleotide sequence ID" value="NZ_LR214940.1"/>
</dbReference>
<dbReference type="InterPro" id="IPR000305">
    <property type="entry name" value="GIY-YIG_endonuc"/>
</dbReference>